<dbReference type="GO" id="GO:0004222">
    <property type="term" value="F:metalloendopeptidase activity"/>
    <property type="evidence" value="ECO:0007669"/>
    <property type="project" value="TreeGrafter"/>
</dbReference>
<dbReference type="SUPFAM" id="SSF51261">
    <property type="entry name" value="Duplicated hybrid motif"/>
    <property type="match status" value="1"/>
</dbReference>
<evidence type="ECO:0000256" key="8">
    <source>
        <dbReference type="SAM" id="MobiDB-lite"/>
    </source>
</evidence>
<evidence type="ECO:0000256" key="5">
    <source>
        <dbReference type="ARBA" id="ARBA00022833"/>
    </source>
</evidence>
<keyword evidence="4" id="KW-0378">Hydrolase</keyword>
<evidence type="ECO:0000259" key="10">
    <source>
        <dbReference type="Pfam" id="PF01551"/>
    </source>
</evidence>
<dbReference type="HOGENOM" id="CLU_029425_15_0_5"/>
<feature type="coiled-coil region" evidence="7">
    <location>
        <begin position="91"/>
        <end position="118"/>
    </location>
</feature>
<dbReference type="OrthoDB" id="9809144at2"/>
<dbReference type="Pfam" id="PF01551">
    <property type="entry name" value="Peptidase_M23"/>
    <property type="match status" value="1"/>
</dbReference>
<feature type="region of interest" description="Disordered" evidence="8">
    <location>
        <begin position="27"/>
        <end position="50"/>
    </location>
</feature>
<dbReference type="InterPro" id="IPR011055">
    <property type="entry name" value="Dup_hybrid_motif"/>
</dbReference>
<feature type="coiled-coil region" evidence="7">
    <location>
        <begin position="228"/>
        <end position="283"/>
    </location>
</feature>
<feature type="domain" description="M23ase beta-sheet core" evidence="10">
    <location>
        <begin position="334"/>
        <end position="436"/>
    </location>
</feature>
<dbReference type="PATRIC" id="fig|864069.3.peg.4103"/>
<evidence type="ECO:0000313" key="12">
    <source>
        <dbReference type="Proteomes" id="UP000003947"/>
    </source>
</evidence>
<keyword evidence="3" id="KW-0479">Metal-binding</keyword>
<keyword evidence="12" id="KW-1185">Reference proteome</keyword>
<sequence length="450" mass="48701" precursor="true">MNRIKSSFFCRAFSFAACLVAASLSPAGAQQPPAAPATQGTPGGTAEEKARREQDLKVLEEAITANAEARKRLDTEINAIKADRAKLNGALIETAERVRGTEDRIRELEQRLQTLGSSEAAIRRSLQSRRGVIIEVFAALQRMGRRPPPAVLVRPEDMLEAVRASIMLGAVLPELRQEAEVLAGDLAELVRLKEAITKDRTTLNGELTALNREQERLAALMEARQSRIAEVERSAGTERQKAEELAQRAGTLKELIDRMETEIAGAQRAAEEARKAAEAQGRETREKFAQLAFRDPARLAPKIPFSEARGLLPRPVSGDTALDFGAPDGYGGTTRGISITTRPKASVVSPADGWVSFAGPFRSYGRLLIINAGGGYYVLLAGMDHINVDVGQFVLAGEPVATMGEAPLMSLIGAAIEKNNPVLYVEFRKDGGSIDPGPWWAKSQSEKVRG</sequence>
<proteinExistence type="predicted"/>
<comment type="cofactor">
    <cofactor evidence="1">
        <name>Zn(2+)</name>
        <dbReference type="ChEBI" id="CHEBI:29105"/>
    </cofactor>
</comment>
<feature type="signal peptide" evidence="9">
    <location>
        <begin position="1"/>
        <end position="29"/>
    </location>
</feature>
<evidence type="ECO:0000256" key="4">
    <source>
        <dbReference type="ARBA" id="ARBA00022801"/>
    </source>
</evidence>
<keyword evidence="5" id="KW-0862">Zinc</keyword>
<dbReference type="RefSeq" id="WP_009763268.1">
    <property type="nucleotide sequence ID" value="NZ_CP141048.1"/>
</dbReference>
<dbReference type="Proteomes" id="UP000003947">
    <property type="component" value="Unassembled WGS sequence"/>
</dbReference>
<dbReference type="PANTHER" id="PTHR21666:SF288">
    <property type="entry name" value="CELL DIVISION PROTEIN YTFB"/>
    <property type="match status" value="1"/>
</dbReference>
<evidence type="ECO:0000256" key="6">
    <source>
        <dbReference type="ARBA" id="ARBA00023049"/>
    </source>
</evidence>
<protein>
    <submittedName>
        <fullName evidence="11">Membrane-bound metallopeptidase</fullName>
    </submittedName>
</protein>
<dbReference type="PANTHER" id="PTHR21666">
    <property type="entry name" value="PEPTIDASE-RELATED"/>
    <property type="match status" value="1"/>
</dbReference>
<dbReference type="InterPro" id="IPR050570">
    <property type="entry name" value="Cell_wall_metabolism_enzyme"/>
</dbReference>
<dbReference type="InterPro" id="IPR016047">
    <property type="entry name" value="M23ase_b-sheet_dom"/>
</dbReference>
<dbReference type="EMBL" id="JH660645">
    <property type="protein sequence ID" value="EIM27218.1"/>
    <property type="molecule type" value="Genomic_DNA"/>
</dbReference>
<dbReference type="STRING" id="864069.MicloDRAFT_00037750"/>
<reference evidence="11 12" key="1">
    <citation type="submission" date="2012-02" db="EMBL/GenBank/DDBJ databases">
        <title>Improved High-Quality Draft sequence of Microvirga sp. WSM3557.</title>
        <authorList>
            <consortium name="US DOE Joint Genome Institute"/>
            <person name="Lucas S."/>
            <person name="Han J."/>
            <person name="Lapidus A."/>
            <person name="Cheng J.-F."/>
            <person name="Goodwin L."/>
            <person name="Pitluck S."/>
            <person name="Peters L."/>
            <person name="Zhang X."/>
            <person name="Detter J.C."/>
            <person name="Han C."/>
            <person name="Tapia R."/>
            <person name="Land M."/>
            <person name="Hauser L."/>
            <person name="Kyrpides N."/>
            <person name="Ivanova N."/>
            <person name="Pagani I."/>
            <person name="Brau L."/>
            <person name="Yates R."/>
            <person name="O'Hara G."/>
            <person name="Rui T."/>
            <person name="Howieson J."/>
            <person name="Reeve W."/>
            <person name="Woyke T."/>
        </authorList>
    </citation>
    <scope>NUCLEOTIDE SEQUENCE [LARGE SCALE GENOMIC DNA]</scope>
    <source>
        <strain evidence="11 12">WSM3557</strain>
    </source>
</reference>
<organism evidence="11 12">
    <name type="scientific">Microvirga lotononidis</name>
    <dbReference type="NCBI Taxonomy" id="864069"/>
    <lineage>
        <taxon>Bacteria</taxon>
        <taxon>Pseudomonadati</taxon>
        <taxon>Pseudomonadota</taxon>
        <taxon>Alphaproteobacteria</taxon>
        <taxon>Hyphomicrobiales</taxon>
        <taxon>Methylobacteriaceae</taxon>
        <taxon>Microvirga</taxon>
    </lineage>
</organism>
<dbReference type="AlphaFoldDB" id="I4YTC6"/>
<keyword evidence="7" id="KW-0175">Coiled coil</keyword>
<evidence type="ECO:0000256" key="7">
    <source>
        <dbReference type="SAM" id="Coils"/>
    </source>
</evidence>
<gene>
    <name evidence="11" type="ORF">MicloDRAFT_00037750</name>
</gene>
<dbReference type="CDD" id="cd12797">
    <property type="entry name" value="M23_peptidase"/>
    <property type="match status" value="1"/>
</dbReference>
<dbReference type="eggNOG" id="COG4942">
    <property type="taxonomic scope" value="Bacteria"/>
</dbReference>
<evidence type="ECO:0000313" key="11">
    <source>
        <dbReference type="EMBL" id="EIM27218.1"/>
    </source>
</evidence>
<name>I4YTC6_9HYPH</name>
<evidence type="ECO:0000256" key="9">
    <source>
        <dbReference type="SAM" id="SignalP"/>
    </source>
</evidence>
<evidence type="ECO:0000256" key="1">
    <source>
        <dbReference type="ARBA" id="ARBA00001947"/>
    </source>
</evidence>
<feature type="chain" id="PRO_5003698382" evidence="9">
    <location>
        <begin position="30"/>
        <end position="450"/>
    </location>
</feature>
<dbReference type="GO" id="GO:0006508">
    <property type="term" value="P:proteolysis"/>
    <property type="evidence" value="ECO:0007669"/>
    <property type="project" value="UniProtKB-KW"/>
</dbReference>
<evidence type="ECO:0000256" key="2">
    <source>
        <dbReference type="ARBA" id="ARBA00022670"/>
    </source>
</evidence>
<feature type="compositionally biased region" description="Low complexity" evidence="8">
    <location>
        <begin position="27"/>
        <end position="40"/>
    </location>
</feature>
<dbReference type="Gene3D" id="6.10.250.3150">
    <property type="match status" value="1"/>
</dbReference>
<keyword evidence="2" id="KW-0645">Protease</keyword>
<accession>I4YTC6</accession>
<keyword evidence="9" id="KW-0732">Signal</keyword>
<dbReference type="Gene3D" id="2.70.70.10">
    <property type="entry name" value="Glucose Permease (Domain IIA)"/>
    <property type="match status" value="1"/>
</dbReference>
<dbReference type="GO" id="GO:0046872">
    <property type="term" value="F:metal ion binding"/>
    <property type="evidence" value="ECO:0007669"/>
    <property type="project" value="UniProtKB-KW"/>
</dbReference>
<evidence type="ECO:0000256" key="3">
    <source>
        <dbReference type="ARBA" id="ARBA00022723"/>
    </source>
</evidence>
<keyword evidence="6" id="KW-0482">Metalloprotease</keyword>